<reference evidence="9" key="2">
    <citation type="submission" date="2025-08" db="UniProtKB">
        <authorList>
            <consortium name="RefSeq"/>
        </authorList>
    </citation>
    <scope>IDENTIFICATION</scope>
    <source>
        <tissue evidence="9">Young leaves</tissue>
    </source>
</reference>
<dbReference type="GO" id="GO:0045727">
    <property type="term" value="P:positive regulation of translation"/>
    <property type="evidence" value="ECO:0007669"/>
    <property type="project" value="UniProtKB-UniRule"/>
</dbReference>
<gene>
    <name evidence="9" type="primary">LOC113852473</name>
</gene>
<dbReference type="InterPro" id="IPR000640">
    <property type="entry name" value="EFG_V-like"/>
</dbReference>
<dbReference type="Pfam" id="PF00009">
    <property type="entry name" value="GTP_EFTU"/>
    <property type="match status" value="1"/>
</dbReference>
<keyword evidence="4 6" id="KW-0648">Protein biosynthesis</keyword>
<accession>A0A8B8K482</accession>
<dbReference type="FunFam" id="3.30.70.240:FF:000007">
    <property type="entry name" value="Translation factor GUF1, mitochondrial"/>
    <property type="match status" value="1"/>
</dbReference>
<dbReference type="CDD" id="cd16260">
    <property type="entry name" value="EF4_III"/>
    <property type="match status" value="1"/>
</dbReference>
<dbReference type="HAMAP" id="MF_00071">
    <property type="entry name" value="LepA"/>
    <property type="match status" value="1"/>
</dbReference>
<dbReference type="SUPFAM" id="SSF52540">
    <property type="entry name" value="P-loop containing nucleoside triphosphate hydrolases"/>
    <property type="match status" value="1"/>
</dbReference>
<keyword evidence="6" id="KW-0496">Mitochondrion</keyword>
<keyword evidence="2 6" id="KW-0547">Nucleotide-binding</keyword>
<feature type="binding site" evidence="6">
    <location>
        <begin position="220"/>
        <end position="223"/>
    </location>
    <ligand>
        <name>GTP</name>
        <dbReference type="ChEBI" id="CHEBI:37565"/>
    </ligand>
</feature>
<comment type="similarity">
    <text evidence="1">Belongs to the TRAFAC class translation factor GTPase superfamily. Classic translation factor GTPase family. LepA subfamily.</text>
</comment>
<evidence type="ECO:0000256" key="6">
    <source>
        <dbReference type="HAMAP-Rule" id="MF_03137"/>
    </source>
</evidence>
<dbReference type="RefSeq" id="XP_027338560.1">
    <property type="nucleotide sequence ID" value="XM_027482759.1"/>
</dbReference>
<evidence type="ECO:0000256" key="1">
    <source>
        <dbReference type="ARBA" id="ARBA00005454"/>
    </source>
</evidence>
<dbReference type="Pfam" id="PF06421">
    <property type="entry name" value="LepA_C"/>
    <property type="match status" value="1"/>
</dbReference>
<evidence type="ECO:0000313" key="8">
    <source>
        <dbReference type="Proteomes" id="UP000694853"/>
    </source>
</evidence>
<dbReference type="InterPro" id="IPR035647">
    <property type="entry name" value="EFG_III/V"/>
</dbReference>
<dbReference type="GeneID" id="113852473"/>
<dbReference type="InterPro" id="IPR005225">
    <property type="entry name" value="Small_GTP-bd"/>
</dbReference>
<evidence type="ECO:0000256" key="3">
    <source>
        <dbReference type="ARBA" id="ARBA00022801"/>
    </source>
</evidence>
<organism evidence="8 9">
    <name type="scientific">Abrus precatorius</name>
    <name type="common">Indian licorice</name>
    <name type="synonym">Glycine abrus</name>
    <dbReference type="NCBI Taxonomy" id="3816"/>
    <lineage>
        <taxon>Eukaryota</taxon>
        <taxon>Viridiplantae</taxon>
        <taxon>Streptophyta</taxon>
        <taxon>Embryophyta</taxon>
        <taxon>Tracheophyta</taxon>
        <taxon>Spermatophyta</taxon>
        <taxon>Magnoliopsida</taxon>
        <taxon>eudicotyledons</taxon>
        <taxon>Gunneridae</taxon>
        <taxon>Pentapetalae</taxon>
        <taxon>rosids</taxon>
        <taxon>fabids</taxon>
        <taxon>Fabales</taxon>
        <taxon>Fabaceae</taxon>
        <taxon>Papilionoideae</taxon>
        <taxon>50 kb inversion clade</taxon>
        <taxon>NPAAA clade</taxon>
        <taxon>indigoferoid/millettioid clade</taxon>
        <taxon>Abreae</taxon>
        <taxon>Abrus</taxon>
    </lineage>
</organism>
<dbReference type="CDD" id="cd01890">
    <property type="entry name" value="LepA"/>
    <property type="match status" value="1"/>
</dbReference>
<evidence type="ECO:0000256" key="2">
    <source>
        <dbReference type="ARBA" id="ARBA00022741"/>
    </source>
</evidence>
<dbReference type="InterPro" id="IPR006297">
    <property type="entry name" value="EF-4"/>
</dbReference>
<dbReference type="InterPro" id="IPR038363">
    <property type="entry name" value="LepA_C_sf"/>
</dbReference>
<reference evidence="8" key="1">
    <citation type="journal article" date="2019" name="Toxins">
        <title>Detection of Abrin-Like and Prepropulchellin-Like Toxin Genes and Transcripts Using Whole Genome Sequencing and Full-Length Transcript Sequencing of Abrus precatorius.</title>
        <authorList>
            <person name="Hovde B.T."/>
            <person name="Daligault H.E."/>
            <person name="Hanschen E.R."/>
            <person name="Kunde Y.A."/>
            <person name="Johnson M.B."/>
            <person name="Starkenburg S.R."/>
            <person name="Johnson S.L."/>
        </authorList>
    </citation>
    <scope>NUCLEOTIDE SEQUENCE [LARGE SCALE GENOMIC DNA]</scope>
</reference>
<dbReference type="AlphaFoldDB" id="A0A8B8K482"/>
<dbReference type="InterPro" id="IPR000795">
    <property type="entry name" value="T_Tr_GTP-bd_dom"/>
</dbReference>
<dbReference type="PANTHER" id="PTHR43512:SF4">
    <property type="entry name" value="TRANSLATION FACTOR GUF1 HOMOLOG, CHLOROPLASTIC"/>
    <property type="match status" value="1"/>
</dbReference>
<evidence type="ECO:0000256" key="4">
    <source>
        <dbReference type="ARBA" id="ARBA00022917"/>
    </source>
</evidence>
<dbReference type="PRINTS" id="PR00315">
    <property type="entry name" value="ELONGATNFCT"/>
</dbReference>
<comment type="catalytic activity">
    <reaction evidence="6">
        <text>GTP + H2O = GDP + phosphate + H(+)</text>
        <dbReference type="Rhea" id="RHEA:19669"/>
        <dbReference type="ChEBI" id="CHEBI:15377"/>
        <dbReference type="ChEBI" id="CHEBI:15378"/>
        <dbReference type="ChEBI" id="CHEBI:37565"/>
        <dbReference type="ChEBI" id="CHEBI:43474"/>
        <dbReference type="ChEBI" id="CHEBI:58189"/>
        <dbReference type="EC" id="3.6.5.n1"/>
    </reaction>
</comment>
<dbReference type="GO" id="GO:0043022">
    <property type="term" value="F:ribosome binding"/>
    <property type="evidence" value="ECO:0007669"/>
    <property type="project" value="UniProtKB-UniRule"/>
</dbReference>
<sequence>MAAEICGGSLFLSVKTHLQLQHHHRHRHHHHHVFFHAQRTRTRRTTTRFHFRSRFPNCSTAFRRSVTCQVATTDFESAAKAGEDRLSKVPVRNIRNFSIIAHIDHGKSTLADKLLQVTGTVHQREMKDQFLDNMDLERERGITIKLQAARMRYVFENQPYCLNLIDTPGHVDFSYEVSRSLAACEGALLVVDASQGVEAQTLANVYLALENNLEIIPVLNKIDLPGADPDRVIKEIEEIVGLDCSNAIRCSAKDYFADETGVLSPNQLQVEELCVGEVGYLSASIRTVADARVGDTITHYSRKADNSLPGYEEATPMVFCGLFPVDADQFPDLRDALEKLQLNDAALKFEPETSSAMGFGFRCGFLGLLHMEIVQERLEREYNLSLITTAPSVVYRVNCVNGDTVECSNPSLLPEPGKRRSIEEPFVKIEMLTPKDYIGPLMELAQERRGQFKEMKFITENRASITYELPLAEMVGDFFDQLKSRSKGYASMEYTFVGYKESDLIKLDIQINGDSVEPLATIVHKDKAYSVGRALTLKLKELIPRQMFKVPIQACIGSKVIASEALSAIRKDVLAKCYGGDISRKKKLLKKQAEGKKRMKSIGKVDVPQEAFMAVLKLEKEVI</sequence>
<keyword evidence="6" id="KW-0999">Mitochondrion inner membrane</keyword>
<dbReference type="Gene3D" id="3.30.70.2570">
    <property type="entry name" value="Elongation factor 4, C-terminal domain"/>
    <property type="match status" value="1"/>
</dbReference>
<dbReference type="PANTHER" id="PTHR43512">
    <property type="entry name" value="TRANSLATION FACTOR GUF1-RELATED"/>
    <property type="match status" value="1"/>
</dbReference>
<dbReference type="SUPFAM" id="SSF54980">
    <property type="entry name" value="EF-G C-terminal domain-like"/>
    <property type="match status" value="2"/>
</dbReference>
<feature type="binding site" evidence="6">
    <location>
        <begin position="166"/>
        <end position="170"/>
    </location>
    <ligand>
        <name>GTP</name>
        <dbReference type="ChEBI" id="CHEBI:37565"/>
    </ligand>
</feature>
<dbReference type="EC" id="3.6.5.n1" evidence="6"/>
<dbReference type="Gene3D" id="3.30.70.870">
    <property type="entry name" value="Elongation Factor G (Translational Gtpase), domain 3"/>
    <property type="match status" value="1"/>
</dbReference>
<dbReference type="InterPro" id="IPR027417">
    <property type="entry name" value="P-loop_NTPase"/>
</dbReference>
<dbReference type="Gene3D" id="3.40.50.300">
    <property type="entry name" value="P-loop containing nucleotide triphosphate hydrolases"/>
    <property type="match status" value="1"/>
</dbReference>
<dbReference type="Pfam" id="PF00679">
    <property type="entry name" value="EFG_C"/>
    <property type="match status" value="1"/>
</dbReference>
<dbReference type="GO" id="GO:0006412">
    <property type="term" value="P:translation"/>
    <property type="evidence" value="ECO:0007669"/>
    <property type="project" value="UniProtKB-KW"/>
</dbReference>
<evidence type="ECO:0000313" key="9">
    <source>
        <dbReference type="RefSeq" id="XP_027338560.1"/>
    </source>
</evidence>
<dbReference type="Proteomes" id="UP000694853">
    <property type="component" value="Unplaced"/>
</dbReference>
<comment type="subcellular location">
    <subcellularLocation>
        <location evidence="6">Mitochondrion inner membrane</location>
        <topology evidence="6">Peripheral membrane protein</topology>
        <orientation evidence="6">Matrix side</orientation>
    </subcellularLocation>
</comment>
<keyword evidence="3 6" id="KW-0378">Hydrolase</keyword>
<dbReference type="NCBIfam" id="TIGR00231">
    <property type="entry name" value="small_GTP"/>
    <property type="match status" value="1"/>
</dbReference>
<dbReference type="GO" id="GO:0003924">
    <property type="term" value="F:GTPase activity"/>
    <property type="evidence" value="ECO:0007669"/>
    <property type="project" value="UniProtKB-UniRule"/>
</dbReference>
<keyword evidence="8" id="KW-1185">Reference proteome</keyword>
<dbReference type="GO" id="GO:0005759">
    <property type="term" value="C:mitochondrial matrix"/>
    <property type="evidence" value="ECO:0007669"/>
    <property type="project" value="UniProtKB-UniRule"/>
</dbReference>
<comment type="similarity">
    <text evidence="6">Belongs to the GTP-binding elongation factor family. LepA subfamily.</text>
</comment>
<dbReference type="Gene3D" id="3.30.70.240">
    <property type="match status" value="1"/>
</dbReference>
<dbReference type="GO" id="GO:0005743">
    <property type="term" value="C:mitochondrial inner membrane"/>
    <property type="evidence" value="ECO:0007669"/>
    <property type="project" value="UniProtKB-SubCell"/>
</dbReference>
<dbReference type="CDD" id="cd03709">
    <property type="entry name" value="lepA_C"/>
    <property type="match status" value="1"/>
</dbReference>
<dbReference type="NCBIfam" id="TIGR01393">
    <property type="entry name" value="lepA"/>
    <property type="match status" value="1"/>
</dbReference>
<dbReference type="FunFam" id="3.40.50.300:FF:000078">
    <property type="entry name" value="Elongation factor 4"/>
    <property type="match status" value="1"/>
</dbReference>
<name>A0A8B8K482_ABRPR</name>
<dbReference type="InterPro" id="IPR031157">
    <property type="entry name" value="G_TR_CS"/>
</dbReference>
<dbReference type="PROSITE" id="PS00301">
    <property type="entry name" value="G_TR_1"/>
    <property type="match status" value="1"/>
</dbReference>
<dbReference type="PROSITE" id="PS51722">
    <property type="entry name" value="G_TR_2"/>
    <property type="match status" value="1"/>
</dbReference>
<dbReference type="InterPro" id="IPR013842">
    <property type="entry name" value="LepA_CTD"/>
</dbReference>
<dbReference type="FunFam" id="3.30.70.2570:FF:000001">
    <property type="entry name" value="Translation factor GUF1, mitochondrial"/>
    <property type="match status" value="1"/>
</dbReference>
<feature type="domain" description="Tr-type G" evidence="7">
    <location>
        <begin position="92"/>
        <end position="285"/>
    </location>
</feature>
<proteinExistence type="inferred from homology"/>
<evidence type="ECO:0000259" key="7">
    <source>
        <dbReference type="PROSITE" id="PS51722"/>
    </source>
</evidence>
<protein>
    <recommendedName>
        <fullName evidence="6">Translation factor GUF1 homolog, mitochondrial</fullName>
        <ecNumber evidence="6">3.6.5.n1</ecNumber>
    </recommendedName>
    <alternativeName>
        <fullName evidence="6">Elongation factor 4 homolog</fullName>
        <shortName evidence="6">EF-4</shortName>
    </alternativeName>
    <alternativeName>
        <fullName evidence="6">GTPase GUF1 homolog</fullName>
    </alternativeName>
    <alternativeName>
        <fullName evidence="6">Ribosomal back-translocase</fullName>
    </alternativeName>
</protein>
<comment type="function">
    <text evidence="6">Promotes mitochondrial protein synthesis. May act as a fidelity factor of the translation reaction, by catalyzing a one-codon backward translocation of tRNAs on improperly translocated ribosomes. Binds to mitochondrial ribosomes in a GTP-dependent manner.</text>
</comment>
<evidence type="ECO:0000256" key="5">
    <source>
        <dbReference type="ARBA" id="ARBA00023134"/>
    </source>
</evidence>
<keyword evidence="6" id="KW-0472">Membrane</keyword>
<feature type="binding site" evidence="6">
    <location>
        <begin position="101"/>
        <end position="108"/>
    </location>
    <ligand>
        <name>GTP</name>
        <dbReference type="ChEBI" id="CHEBI:37565"/>
    </ligand>
</feature>
<dbReference type="FunFam" id="3.30.70.870:FF:000004">
    <property type="entry name" value="Translation factor GUF1, mitochondrial"/>
    <property type="match status" value="1"/>
</dbReference>
<keyword evidence="5 6" id="KW-0342">GTP-binding</keyword>
<dbReference type="InterPro" id="IPR035654">
    <property type="entry name" value="LepA_IV"/>
</dbReference>
<dbReference type="SMART" id="SM00838">
    <property type="entry name" value="EFG_C"/>
    <property type="match status" value="1"/>
</dbReference>
<dbReference type="GO" id="GO:0005525">
    <property type="term" value="F:GTP binding"/>
    <property type="evidence" value="ECO:0007669"/>
    <property type="project" value="UniProtKB-UniRule"/>
</dbReference>